<sequence>MAYITKSGDTWDMIAKEVYGSEYHADVLMAANAAHIETFIFQAGVELSTPALEEERNGLLPPWKYEANYD</sequence>
<evidence type="ECO:0000313" key="1">
    <source>
        <dbReference type="EMBL" id="VYT11274.1"/>
    </source>
</evidence>
<gene>
    <name evidence="1" type="ORF">AULFYP135_01691</name>
</gene>
<accession>A0A6N2TYS0</accession>
<proteinExistence type="predicted"/>
<organism evidence="1">
    <name type="scientific">uncultured Anaerotruncus sp</name>
    <dbReference type="NCBI Taxonomy" id="905011"/>
    <lineage>
        <taxon>Bacteria</taxon>
        <taxon>Bacillati</taxon>
        <taxon>Bacillota</taxon>
        <taxon>Clostridia</taxon>
        <taxon>Eubacteriales</taxon>
        <taxon>Oscillospiraceae</taxon>
        <taxon>Anaerotruncus</taxon>
        <taxon>environmental samples</taxon>
    </lineage>
</organism>
<dbReference type="EMBL" id="CACRSL010000003">
    <property type="protein sequence ID" value="VYT11274.1"/>
    <property type="molecule type" value="Genomic_DNA"/>
</dbReference>
<evidence type="ECO:0008006" key="2">
    <source>
        <dbReference type="Google" id="ProtNLM"/>
    </source>
</evidence>
<protein>
    <recommendedName>
        <fullName evidence="2">Phage Tail Protein X</fullName>
    </recommendedName>
</protein>
<reference evidence="1" key="1">
    <citation type="submission" date="2019-11" db="EMBL/GenBank/DDBJ databases">
        <authorList>
            <person name="Feng L."/>
        </authorList>
    </citation>
    <scope>NUCLEOTIDE SEQUENCE</scope>
    <source>
        <strain evidence="1">AundefinedLFYP135</strain>
    </source>
</reference>
<name>A0A6N2TYS0_9FIRM</name>
<dbReference type="AlphaFoldDB" id="A0A6N2TYS0"/>